<evidence type="ECO:0008006" key="4">
    <source>
        <dbReference type="Google" id="ProtNLM"/>
    </source>
</evidence>
<accession>A0ABS4XAH8</accession>
<evidence type="ECO:0000313" key="2">
    <source>
        <dbReference type="EMBL" id="MBP2385253.1"/>
    </source>
</evidence>
<reference evidence="2 3" key="1">
    <citation type="submission" date="2021-03" db="EMBL/GenBank/DDBJ databases">
        <title>Sequencing the genomes of 1000 actinobacteria strains.</title>
        <authorList>
            <person name="Klenk H.-P."/>
        </authorList>
    </citation>
    <scope>NUCLEOTIDE SEQUENCE [LARGE SCALE GENOMIC DNA]</scope>
    <source>
        <strain evidence="2 3">DSM 15797</strain>
    </source>
</reference>
<dbReference type="EMBL" id="JAGIOF010000001">
    <property type="protein sequence ID" value="MBP2385253.1"/>
    <property type="molecule type" value="Genomic_DNA"/>
</dbReference>
<organism evidence="2 3">
    <name type="scientific">Paeniglutamicibacter kerguelensis</name>
    <dbReference type="NCBI Taxonomy" id="254788"/>
    <lineage>
        <taxon>Bacteria</taxon>
        <taxon>Bacillati</taxon>
        <taxon>Actinomycetota</taxon>
        <taxon>Actinomycetes</taxon>
        <taxon>Micrococcales</taxon>
        <taxon>Micrococcaceae</taxon>
        <taxon>Paeniglutamicibacter</taxon>
    </lineage>
</organism>
<keyword evidence="3" id="KW-1185">Reference proteome</keyword>
<sequence length="170" mass="19000">MGKWESLRAGLNWLNLSTLSGLALARCTGCRVKPGQQGLIYALNYRPRLPVAGAFTVGNVVFFRKHFSEPGNYPQLLEHEATHSTQYALCMGLPFIPLYFLAAGYSWLRIGDPASRNVFERRANLQGGGYTERPVRRIMPQLAHGLRRAAHRGVTQSPNEQPIPSRRTPV</sequence>
<gene>
    <name evidence="2" type="ORF">JOF47_000764</name>
</gene>
<dbReference type="RefSeq" id="WP_245356239.1">
    <property type="nucleotide sequence ID" value="NZ_BAAAJY010000012.1"/>
</dbReference>
<protein>
    <recommendedName>
        <fullName evidence="4">DUF4157 domain-containing protein</fullName>
    </recommendedName>
</protein>
<comment type="caution">
    <text evidence="2">The sequence shown here is derived from an EMBL/GenBank/DDBJ whole genome shotgun (WGS) entry which is preliminary data.</text>
</comment>
<evidence type="ECO:0000313" key="3">
    <source>
        <dbReference type="Proteomes" id="UP001296993"/>
    </source>
</evidence>
<name>A0ABS4XAH8_9MICC</name>
<evidence type="ECO:0000256" key="1">
    <source>
        <dbReference type="SAM" id="MobiDB-lite"/>
    </source>
</evidence>
<proteinExistence type="predicted"/>
<feature type="region of interest" description="Disordered" evidence="1">
    <location>
        <begin position="150"/>
        <end position="170"/>
    </location>
</feature>
<dbReference type="Proteomes" id="UP001296993">
    <property type="component" value="Unassembled WGS sequence"/>
</dbReference>